<comment type="caution">
    <text evidence="3">The sequence shown here is derived from an EMBL/GenBank/DDBJ whole genome shotgun (WGS) entry which is preliminary data.</text>
</comment>
<dbReference type="Pfam" id="PF20041">
    <property type="entry name" value="DUF6443"/>
    <property type="match status" value="1"/>
</dbReference>
<reference evidence="3 4" key="1">
    <citation type="submission" date="2019-07" db="EMBL/GenBank/DDBJ databases">
        <title>The draft genome sequence of Aquimarina algiphila M91.</title>
        <authorList>
            <person name="Meng X."/>
        </authorList>
    </citation>
    <scope>NUCLEOTIDE SEQUENCE [LARGE SCALE GENOMIC DNA]</scope>
    <source>
        <strain evidence="3 4">M91</strain>
    </source>
</reference>
<keyword evidence="4" id="KW-1185">Reference proteome</keyword>
<dbReference type="PROSITE" id="PS50231">
    <property type="entry name" value="RICIN_B_LECTIN"/>
    <property type="match status" value="2"/>
</dbReference>
<feature type="signal peptide" evidence="1">
    <location>
        <begin position="1"/>
        <end position="26"/>
    </location>
</feature>
<dbReference type="OrthoDB" id="2972467at2"/>
<protein>
    <recommendedName>
        <fullName evidence="2">DUF6443 domain-containing protein</fullName>
    </recommendedName>
</protein>
<dbReference type="InterPro" id="IPR045619">
    <property type="entry name" value="DUF6443"/>
</dbReference>
<evidence type="ECO:0000313" key="3">
    <source>
        <dbReference type="EMBL" id="TSE09847.1"/>
    </source>
</evidence>
<accession>A0A554VNC4</accession>
<dbReference type="InterPro" id="IPR022385">
    <property type="entry name" value="Rhs_assc_core"/>
</dbReference>
<keyword evidence="1" id="KW-0732">Signal</keyword>
<organism evidence="3 4">
    <name type="scientific">Aquimarina algiphila</name>
    <dbReference type="NCBI Taxonomy" id="2047982"/>
    <lineage>
        <taxon>Bacteria</taxon>
        <taxon>Pseudomonadati</taxon>
        <taxon>Bacteroidota</taxon>
        <taxon>Flavobacteriia</taxon>
        <taxon>Flavobacteriales</taxon>
        <taxon>Flavobacteriaceae</taxon>
        <taxon>Aquimarina</taxon>
    </lineage>
</organism>
<dbReference type="InterPro" id="IPR021655">
    <property type="entry name" value="Put_metal-bd"/>
</dbReference>
<feature type="domain" description="DUF6443" evidence="2">
    <location>
        <begin position="807"/>
        <end position="954"/>
    </location>
</feature>
<gene>
    <name evidence="3" type="ORF">FOF46_07480</name>
</gene>
<dbReference type="Proteomes" id="UP000318833">
    <property type="component" value="Unassembled WGS sequence"/>
</dbReference>
<dbReference type="PANTHER" id="PTHR32305:SF15">
    <property type="entry name" value="PROTEIN RHSA-RELATED"/>
    <property type="match status" value="1"/>
</dbReference>
<dbReference type="InterPro" id="IPR050708">
    <property type="entry name" value="T6SS_VgrG/RHS"/>
</dbReference>
<evidence type="ECO:0000256" key="1">
    <source>
        <dbReference type="SAM" id="SignalP"/>
    </source>
</evidence>
<dbReference type="Pfam" id="PF11617">
    <property type="entry name" value="Cu-binding_MopE"/>
    <property type="match status" value="11"/>
</dbReference>
<evidence type="ECO:0000259" key="2">
    <source>
        <dbReference type="Pfam" id="PF20041"/>
    </source>
</evidence>
<sequence>MRTKTMKNIIKNYIVLIIVMMGTASAFSQIGDGDVLGDCGITSYRDADGDSWGDINNKTCQLTIPAGYVGRYGDRDDGNALITNIAPRNFYRDGDGDTYGNPNSTIYASARPNGYVTNNSDYDDSNALITNVVPRNFYRDGDGDTFGNPSNIKYQSAQPSGYVTNANDCNDGSAAINPNTVWYKDSDGDNFASTSKKQCTSPGAGYKLSVTGLGDCNDNDVTLNPLTVWYYDNDGDSFGNEGDLSAIRQQCSQPSSKYVRKIGDCNDNNINIHPNTVWYKNSDGDGFASTTKKQCTNPGSGYSLTVRPLGDCNDNNAAIHPDTVWYKNSDGDGFASTTKKQCTNPGSGYSLTVRPLGDCNDNNAAIHPNTVWYKNSDGDGFASTTKKQCTNPGSGYSLTVRPLGDCNDSNAAIHPDTVWYKNSDGDGFASTTKKQCTNPGSGYSLTVRPLGDCDDSNAAIHPDTVWYKNSDGDGFASTTKKQCTNPGSGYSLTVRPLGDCNDSNAAIHPDTVWYKNSDGDGFASTTKKQCTNPGSGYSLTVRPLGDCNDSNAAIHPDTVWYKNSDGDGFASTTKKQCINPGSGYSLTVKPLGDCNDSDASIHPNTVWYIDGDGDTFGDKNVTKIQCTKPAGYVRNDDDYNDSTGLITNIAPRNFYRDVDGDTFGNLADKKYQSTQPAGYVTNANDCNDNDASLTPNTVWYKDADGDTWGDKSMTKKQCDQPLGFVRNDDDYDDSTVNIINIAPQTFYLDSDGDGFGDPNQSVYYSIAPAGYVTNANDQCPEVPGENSGCAGTPYQEITISNENYVFTRVYQNEMESMTGVTTNRDVIENITYFDGLGRPKQQVGIKASPTAKDIVTHIEYDIYGRQAKQHLPFERAANTTTPLGSYGTVNVNTTINSYYQNTYGDDFIGMALADVNAYSESIFEPSPLNRVAEQGAPGKDWKANPTNNDDHTIKFDWDTNIVDEVVRFKVTFSGGNTGKPQLVKDGFYTAGELYVTIIKDENWQLNQTHPKDHTSKEYKDKRGRVVLKQTFNEGIPHDTYYVYDEFDNLTYVIPPKVTTNDPVYNIELSELCYQYKYDHRNRLVEKKIPGKGWEYIIYDKLDQPILTQDANQKAKGEWLFTKYDALGRVAYTGKYKSTRNRGTLLLAMSGLSTFWETREPATTLGGTTVYYSNAAFPTADLEILTVNYYDNYSFDINGLSNPGTVYGVGTTDRTRSLATGGKVRVLGTNDWITTVTYYDDKARPIYVASKNDYLNTTDIVESKLDFVGRVEETKTTHTKGTNAAIVTVDKFTYDHTGRLLKQTQKINTQAEEVIAENSYDALGQLTSKKVGGIANASEASSPLQTIDYTHNVRGWLTSINEGTTSNGDLFGFSIGYNQGNNPLYNGNISRTEWETQNDNKKRYYNYSYDALNRIQSAGYNTELLDEPGWFNVTNISYDKNGNLLTLNRAKKGSQVAGAAMDYLTYSYDHGNKLLKVKDQWIGAGGFEDGTNTNNDYTYDVNGNMTIDQNKGITNITYNHLNLPETVSISNSEGTGDITYIYDATGAKLKKISPSGSSLIETEYAGNYIYKNGTLEFFNHAEGYIEPVIANGSTAISSFDYIYQYKDHLGNIRLSYKDANRDGAIVQDEIIEENNYYPFGLKHKGYNEIVSPRTNSTAQKFKYNGIELEESLGVNLYEMDVRQYDPAIARWVAIDPVTHHSMSTYTAFDNNPIYWTDPSGANAENLVDEIINKSSGYNSSVWKSNNDGTFRASNGRTAGTKTENTDIVIMHRTNVSENGKKGEDGSDIVYLNNQVNSRERLKNGKYIYKKQNLYMTAVIESSGRLSSIQIQAVETIWNDDGEIVDHGLSVSEVDVSNGFNPEKIKNKNNKGIFEFFIVAQAVQNHRNRTGHSVMKDLQRSYKAISTALIGSSGYSIKPGKKMKTPKSLAGKLIGLVPFTAGLTLKFSTSNIEKMKLPVIQRTKMYDE</sequence>
<feature type="chain" id="PRO_5022216964" description="DUF6443 domain-containing protein" evidence="1">
    <location>
        <begin position="27"/>
        <end position="1966"/>
    </location>
</feature>
<dbReference type="PANTHER" id="PTHR32305">
    <property type="match status" value="1"/>
</dbReference>
<name>A0A554VNC4_9FLAO</name>
<proteinExistence type="predicted"/>
<dbReference type="NCBIfam" id="TIGR03696">
    <property type="entry name" value="Rhs_assc_core"/>
    <property type="match status" value="1"/>
</dbReference>
<dbReference type="Gene3D" id="2.180.10.10">
    <property type="entry name" value="RHS repeat-associated core"/>
    <property type="match status" value="1"/>
</dbReference>
<dbReference type="EMBL" id="VLNR01000011">
    <property type="protein sequence ID" value="TSE09847.1"/>
    <property type="molecule type" value="Genomic_DNA"/>
</dbReference>
<evidence type="ECO:0000313" key="4">
    <source>
        <dbReference type="Proteomes" id="UP000318833"/>
    </source>
</evidence>